<dbReference type="InterPro" id="IPR026444">
    <property type="entry name" value="Secre_tail"/>
</dbReference>
<feature type="domain" description="Secretion system C-terminal sorting" evidence="4">
    <location>
        <begin position="187"/>
        <end position="256"/>
    </location>
</feature>
<evidence type="ECO:0000313" key="5">
    <source>
        <dbReference type="EMBL" id="OBY67186.1"/>
    </source>
</evidence>
<sequence length="259" mass="27453">MKKHYIFKLLLLLIPVSAFLLMSSSGGRSDARSGSPGDGGATCAACHSGGNFNASAIITSNIPTTGYLLNTDYTININTTSSSSAHGFQLTAENNSNAKIGAFTAGSGSRTVNSSKAITHSFPSTSGDWSFTWRSPSTDLGNVTFYTAVNATNGNGNAFDGGDQVITASTSSPSLSISEAKRLKFDLYPNPAIENLNIQLPNGTNKALVQFYNYTGKLVLTNNITELNSKINVSNLSKGIYILKVVSEDKIGSQKFMKY</sequence>
<dbReference type="NCBIfam" id="NF041895">
    <property type="entry name" value="choice_anch_V"/>
    <property type="match status" value="1"/>
</dbReference>
<evidence type="ECO:0000259" key="3">
    <source>
        <dbReference type="Pfam" id="PF02014"/>
    </source>
</evidence>
<feature type="domain" description="Reelin" evidence="3">
    <location>
        <begin position="64"/>
        <end position="150"/>
    </location>
</feature>
<dbReference type="RefSeq" id="WP_068357504.1">
    <property type="nucleotide sequence ID" value="NZ_CP019337.1"/>
</dbReference>
<evidence type="ECO:0000259" key="4">
    <source>
        <dbReference type="Pfam" id="PF18962"/>
    </source>
</evidence>
<accession>A0A1B8U5Q0</accession>
<dbReference type="EMBL" id="LSFL01000006">
    <property type="protein sequence ID" value="OBY67186.1"/>
    <property type="molecule type" value="Genomic_DNA"/>
</dbReference>
<proteinExistence type="predicted"/>
<dbReference type="Gene3D" id="2.60.40.4060">
    <property type="entry name" value="Reeler domain"/>
    <property type="match status" value="1"/>
</dbReference>
<protein>
    <recommendedName>
        <fullName evidence="7">Secretion system C-terminal sorting domain-containing protein</fullName>
    </recommendedName>
</protein>
<dbReference type="OrthoDB" id="1377410at2"/>
<evidence type="ECO:0000256" key="2">
    <source>
        <dbReference type="SAM" id="SignalP"/>
    </source>
</evidence>
<evidence type="ECO:0008006" key="7">
    <source>
        <dbReference type="Google" id="ProtNLM"/>
    </source>
</evidence>
<dbReference type="InterPro" id="IPR002861">
    <property type="entry name" value="Reeler_dom"/>
</dbReference>
<dbReference type="KEGG" id="prn:BW723_16885"/>
<feature type="chain" id="PRO_5008616008" description="Secretion system C-terminal sorting domain-containing protein" evidence="2">
    <location>
        <begin position="19"/>
        <end position="259"/>
    </location>
</feature>
<dbReference type="Proteomes" id="UP000092612">
    <property type="component" value="Unassembled WGS sequence"/>
</dbReference>
<name>A0A1B8U5Q0_9FLAO</name>
<evidence type="ECO:0000313" key="6">
    <source>
        <dbReference type="Proteomes" id="UP000092612"/>
    </source>
</evidence>
<dbReference type="NCBIfam" id="TIGR04183">
    <property type="entry name" value="Por_Secre_tail"/>
    <property type="match status" value="1"/>
</dbReference>
<dbReference type="Pfam" id="PF18962">
    <property type="entry name" value="Por_Secre_tail"/>
    <property type="match status" value="1"/>
</dbReference>
<dbReference type="STRING" id="996801.BW723_16885"/>
<comment type="caution">
    <text evidence="5">The sequence shown here is derived from an EMBL/GenBank/DDBJ whole genome shotgun (WGS) entry which is preliminary data.</text>
</comment>
<evidence type="ECO:0000256" key="1">
    <source>
        <dbReference type="ARBA" id="ARBA00022729"/>
    </source>
</evidence>
<keyword evidence="1 2" id="KW-0732">Signal</keyword>
<organism evidence="5 6">
    <name type="scientific">Polaribacter reichenbachii</name>
    <dbReference type="NCBI Taxonomy" id="996801"/>
    <lineage>
        <taxon>Bacteria</taxon>
        <taxon>Pseudomonadati</taxon>
        <taxon>Bacteroidota</taxon>
        <taxon>Flavobacteriia</taxon>
        <taxon>Flavobacteriales</taxon>
        <taxon>Flavobacteriaceae</taxon>
    </lineage>
</organism>
<dbReference type="Pfam" id="PF02014">
    <property type="entry name" value="Reeler"/>
    <property type="match status" value="1"/>
</dbReference>
<reference evidence="6" key="1">
    <citation type="submission" date="2016-02" db="EMBL/GenBank/DDBJ databases">
        <title>Paenibacillus sp. LPB0068, isolated from Crassostrea gigas.</title>
        <authorList>
            <person name="Shin S.-K."/>
            <person name="Yi H."/>
        </authorList>
    </citation>
    <scope>NUCLEOTIDE SEQUENCE [LARGE SCALE GENOMIC DNA]</scope>
    <source>
        <strain evidence="6">KCTC 23969</strain>
    </source>
</reference>
<dbReference type="AlphaFoldDB" id="A0A1B8U5Q0"/>
<keyword evidence="6" id="KW-1185">Reference proteome</keyword>
<feature type="signal peptide" evidence="2">
    <location>
        <begin position="1"/>
        <end position="18"/>
    </location>
</feature>
<gene>
    <name evidence="5" type="ORF">LPB301_03370</name>
</gene>
<dbReference type="InterPro" id="IPR042307">
    <property type="entry name" value="Reeler_sf"/>
</dbReference>